<protein>
    <submittedName>
        <fullName evidence="1">Uncharacterized protein</fullName>
    </submittedName>
</protein>
<sequence>MTPSLALALRSSSAWSAFLPRAASCAAAERARRSSGVVLAIRINIASLRPRTVTPFSLRARMTGLHETPIIFPISTGPMPSV</sequence>
<dbReference type="GeneID" id="79712966"/>
<dbReference type="Proteomes" id="UP000332081">
    <property type="component" value="Segment"/>
</dbReference>
<keyword evidence="2" id="KW-1185">Reference proteome</keyword>
<dbReference type="EMBL" id="LC507823">
    <property type="protein sequence ID" value="BBO65995.1"/>
    <property type="molecule type" value="Genomic_DNA"/>
</dbReference>
<organism evidence="1 2">
    <name type="scientific">Salmonella phage vB_StyS-sam</name>
    <dbReference type="NCBI Taxonomy" id="2664131"/>
    <lineage>
        <taxon>Viruses</taxon>
        <taxon>Duplodnaviria</taxon>
        <taxon>Heunggongvirae</taxon>
        <taxon>Uroviricota</taxon>
        <taxon>Caudoviricetes</taxon>
        <taxon>Sarkviridae</taxon>
        <taxon>Guernseyvirinae</taxon>
        <taxon>Jerseyvirus</taxon>
        <taxon>Jerseyvirus vsam</taxon>
    </lineage>
</organism>
<dbReference type="KEGG" id="vg:79712966"/>
<dbReference type="RefSeq" id="YP_010746233.1">
    <property type="nucleotide sequence ID" value="NC_073177.1"/>
</dbReference>
<proteinExistence type="predicted"/>
<reference evidence="1 2" key="1">
    <citation type="submission" date="2019-11" db="EMBL/GenBank/DDBJ databases">
        <title>Analysis of Salmonella phage vB_StyS-sam.</title>
        <authorList>
            <person name="Sabzali S."/>
            <person name="Bouzari M."/>
        </authorList>
    </citation>
    <scope>NUCLEOTIDE SEQUENCE [LARGE SCALE GENOMIC DNA]</scope>
</reference>
<name>A0A5K7YAZ0_9CAUD</name>
<evidence type="ECO:0000313" key="2">
    <source>
        <dbReference type="Proteomes" id="UP000332081"/>
    </source>
</evidence>
<evidence type="ECO:0000313" key="1">
    <source>
        <dbReference type="EMBL" id="BBO65995.1"/>
    </source>
</evidence>
<accession>A0A5K7YAZ0</accession>